<accession>A0ABR0KFQ9</accession>
<sequence>MAKRLVKNRKPNPTPNKKANTTSHWKERVGLGDAIFEERKKKVLGRLRQKWPQRRQLSKFDDGHRSQVELWLKDLVASFDDADRYVDEPGPGNSFEKELRLYTEWALQLNSWSKDEMLGWNRKNSNGVSLDTMLEADGNYSTSSFNGYEEDTTEEGDELLVKEEELAPGSSRNTPLHLFQTPSPSLPPLTAAHVDNPSRSKFDWDAIEVSINADVLDLGTIWLPMVNIKPDQNPQYAWHQFELEDLKRQFEAETGLVLDTDQYDLIYLTDQQQFPFNRTGGYRIALKRFAEAGGALDNVLSLQIQAREGSPEDVCRTNASRPKRARSCFIGADSDYSDEDSDQENPPQKRRSTNLSQPSQQIPAGRPLPTRLDNCIRPSTPSSTLQMAEDSDKPVERTPVEQMRLRVTVAKNELKNHKTKCAEKKRMGVNTDWHKSRIPNCEKQLAKLEARLRELEGT</sequence>
<name>A0ABR0KFQ9_9EURO</name>
<organism evidence="3 4">
    <name type="scientific">Lithohypha guttulata</name>
    <dbReference type="NCBI Taxonomy" id="1690604"/>
    <lineage>
        <taxon>Eukaryota</taxon>
        <taxon>Fungi</taxon>
        <taxon>Dikarya</taxon>
        <taxon>Ascomycota</taxon>
        <taxon>Pezizomycotina</taxon>
        <taxon>Eurotiomycetes</taxon>
        <taxon>Chaetothyriomycetidae</taxon>
        <taxon>Chaetothyriales</taxon>
        <taxon>Trichomeriaceae</taxon>
        <taxon>Lithohypha</taxon>
    </lineage>
</organism>
<evidence type="ECO:0000313" key="4">
    <source>
        <dbReference type="Proteomes" id="UP001345013"/>
    </source>
</evidence>
<keyword evidence="4" id="KW-1185">Reference proteome</keyword>
<dbReference type="EMBL" id="JAVRRG010000029">
    <property type="protein sequence ID" value="KAK5095242.1"/>
    <property type="molecule type" value="Genomic_DNA"/>
</dbReference>
<feature type="compositionally biased region" description="Basic residues" evidence="2">
    <location>
        <begin position="1"/>
        <end position="10"/>
    </location>
</feature>
<feature type="region of interest" description="Disordered" evidence="2">
    <location>
        <begin position="326"/>
        <end position="399"/>
    </location>
</feature>
<gene>
    <name evidence="3" type="ORF">LTR24_003209</name>
</gene>
<feature type="compositionally biased region" description="Polar residues" evidence="2">
    <location>
        <begin position="377"/>
        <end position="386"/>
    </location>
</feature>
<feature type="region of interest" description="Disordered" evidence="2">
    <location>
        <begin position="1"/>
        <end position="25"/>
    </location>
</feature>
<dbReference type="Proteomes" id="UP001345013">
    <property type="component" value="Unassembled WGS sequence"/>
</dbReference>
<evidence type="ECO:0000256" key="2">
    <source>
        <dbReference type="SAM" id="MobiDB-lite"/>
    </source>
</evidence>
<feature type="coiled-coil region" evidence="1">
    <location>
        <begin position="400"/>
        <end position="458"/>
    </location>
</feature>
<proteinExistence type="predicted"/>
<evidence type="ECO:0000313" key="3">
    <source>
        <dbReference type="EMBL" id="KAK5095242.1"/>
    </source>
</evidence>
<comment type="caution">
    <text evidence="3">The sequence shown here is derived from an EMBL/GenBank/DDBJ whole genome shotgun (WGS) entry which is preliminary data.</text>
</comment>
<feature type="compositionally biased region" description="Basic and acidic residues" evidence="2">
    <location>
        <begin position="390"/>
        <end position="399"/>
    </location>
</feature>
<evidence type="ECO:0000256" key="1">
    <source>
        <dbReference type="SAM" id="Coils"/>
    </source>
</evidence>
<reference evidence="3 4" key="1">
    <citation type="submission" date="2023-08" db="EMBL/GenBank/DDBJ databases">
        <title>Black Yeasts Isolated from many extreme environments.</title>
        <authorList>
            <person name="Coleine C."/>
            <person name="Stajich J.E."/>
            <person name="Selbmann L."/>
        </authorList>
    </citation>
    <scope>NUCLEOTIDE SEQUENCE [LARGE SCALE GENOMIC DNA]</scope>
    <source>
        <strain evidence="3 4">CCFEE 5885</strain>
    </source>
</reference>
<feature type="compositionally biased region" description="Polar residues" evidence="2">
    <location>
        <begin position="353"/>
        <end position="362"/>
    </location>
</feature>
<keyword evidence="1" id="KW-0175">Coiled coil</keyword>
<protein>
    <submittedName>
        <fullName evidence="3">Uncharacterized protein</fullName>
    </submittedName>
</protein>